<comment type="caution">
    <text evidence="2">The sequence shown here is derived from an EMBL/GenBank/DDBJ whole genome shotgun (WGS) entry which is preliminary data.</text>
</comment>
<dbReference type="AlphaFoldDB" id="A0AAN5IA25"/>
<feature type="domain" description="MATH" evidence="1">
    <location>
        <begin position="1"/>
        <end position="89"/>
    </location>
</feature>
<sequence>MRKNNNNLELRLMANRSIPSKPYRVCYELLLISHTDTSIIHKKGNYKVPSVFTGTIWTWGFNEFISFEDLYDEKKGFVKEDSILLAAVVKVFPFPVK</sequence>
<dbReference type="EMBL" id="BTRK01000006">
    <property type="protein sequence ID" value="GMR56625.1"/>
    <property type="molecule type" value="Genomic_DNA"/>
</dbReference>
<dbReference type="Pfam" id="PF22486">
    <property type="entry name" value="MATH_2"/>
    <property type="match status" value="1"/>
</dbReference>
<dbReference type="PROSITE" id="PS50144">
    <property type="entry name" value="MATH"/>
    <property type="match status" value="1"/>
</dbReference>
<dbReference type="InterPro" id="IPR008974">
    <property type="entry name" value="TRAF-like"/>
</dbReference>
<keyword evidence="3" id="KW-1185">Reference proteome</keyword>
<dbReference type="SUPFAM" id="SSF49599">
    <property type="entry name" value="TRAF domain-like"/>
    <property type="match status" value="1"/>
</dbReference>
<evidence type="ECO:0000313" key="2">
    <source>
        <dbReference type="EMBL" id="GMR56625.1"/>
    </source>
</evidence>
<dbReference type="InterPro" id="IPR002083">
    <property type="entry name" value="MATH/TRAF_dom"/>
</dbReference>
<reference evidence="3" key="1">
    <citation type="submission" date="2022-10" db="EMBL/GenBank/DDBJ databases">
        <title>Genome assembly of Pristionchus species.</title>
        <authorList>
            <person name="Yoshida K."/>
            <person name="Sommer R.J."/>
        </authorList>
    </citation>
    <scope>NUCLEOTIDE SEQUENCE [LARGE SCALE GENOMIC DNA]</scope>
    <source>
        <strain evidence="3">RS5460</strain>
    </source>
</reference>
<evidence type="ECO:0000313" key="3">
    <source>
        <dbReference type="Proteomes" id="UP001328107"/>
    </source>
</evidence>
<dbReference type="Proteomes" id="UP001328107">
    <property type="component" value="Unassembled WGS sequence"/>
</dbReference>
<gene>
    <name evidence="2" type="ORF">PMAYCL1PPCAC_26820</name>
</gene>
<organism evidence="2 3">
    <name type="scientific">Pristionchus mayeri</name>
    <dbReference type="NCBI Taxonomy" id="1317129"/>
    <lineage>
        <taxon>Eukaryota</taxon>
        <taxon>Metazoa</taxon>
        <taxon>Ecdysozoa</taxon>
        <taxon>Nematoda</taxon>
        <taxon>Chromadorea</taxon>
        <taxon>Rhabditida</taxon>
        <taxon>Rhabditina</taxon>
        <taxon>Diplogasteromorpha</taxon>
        <taxon>Diplogasteroidea</taxon>
        <taxon>Neodiplogasteridae</taxon>
        <taxon>Pristionchus</taxon>
    </lineage>
</organism>
<name>A0AAN5IA25_9BILA</name>
<dbReference type="Gene3D" id="2.60.210.10">
    <property type="entry name" value="Apoptosis, Tumor Necrosis Factor Receptor Associated Protein 2, Chain A"/>
    <property type="match status" value="1"/>
</dbReference>
<evidence type="ECO:0000259" key="1">
    <source>
        <dbReference type="PROSITE" id="PS50144"/>
    </source>
</evidence>
<accession>A0AAN5IA25</accession>
<protein>
    <recommendedName>
        <fullName evidence="1">MATH domain-containing protein</fullName>
    </recommendedName>
</protein>
<proteinExistence type="predicted"/>